<evidence type="ECO:0000313" key="2">
    <source>
        <dbReference type="Proteomes" id="UP000034063"/>
    </source>
</evidence>
<evidence type="ECO:0000313" key="1">
    <source>
        <dbReference type="EMBL" id="KKT46886.1"/>
    </source>
</evidence>
<dbReference type="AlphaFoldDB" id="A0A0G1HI10"/>
<gene>
    <name evidence="1" type="ORF">UW37_C0016G0002</name>
</gene>
<dbReference type="EMBL" id="LCIB01000016">
    <property type="protein sequence ID" value="KKT46886.1"/>
    <property type="molecule type" value="Genomic_DNA"/>
</dbReference>
<dbReference type="Proteomes" id="UP000034063">
    <property type="component" value="Unassembled WGS sequence"/>
</dbReference>
<sequence>MSIVYEMGVYPCLAGRQVNHPAGIRRLADGFTPALSLMDKRRKTVSLLL</sequence>
<organism evidence="1 2">
    <name type="scientific">Candidatus Gottesmanbacteria bacterium GW2011_GWA2_44_17</name>
    <dbReference type="NCBI Taxonomy" id="1618444"/>
    <lineage>
        <taxon>Bacteria</taxon>
        <taxon>Candidatus Gottesmaniibacteriota</taxon>
    </lineage>
</organism>
<reference evidence="1 2" key="1">
    <citation type="journal article" date="2015" name="Nature">
        <title>rRNA introns, odd ribosomes, and small enigmatic genomes across a large radiation of phyla.</title>
        <authorList>
            <person name="Brown C.T."/>
            <person name="Hug L.A."/>
            <person name="Thomas B.C."/>
            <person name="Sharon I."/>
            <person name="Castelle C.J."/>
            <person name="Singh A."/>
            <person name="Wilkins M.J."/>
            <person name="Williams K.H."/>
            <person name="Banfield J.F."/>
        </authorList>
    </citation>
    <scope>NUCLEOTIDE SEQUENCE [LARGE SCALE GENOMIC DNA]</scope>
</reference>
<protein>
    <submittedName>
        <fullName evidence="1">Uncharacterized protein</fullName>
    </submittedName>
</protein>
<accession>A0A0G1HI10</accession>
<proteinExistence type="predicted"/>
<name>A0A0G1HI10_9BACT</name>
<comment type="caution">
    <text evidence="1">The sequence shown here is derived from an EMBL/GenBank/DDBJ whole genome shotgun (WGS) entry which is preliminary data.</text>
</comment>